<gene>
    <name evidence="10" type="ORF">TVY486_0704130</name>
</gene>
<feature type="compositionally biased region" description="Polar residues" evidence="8">
    <location>
        <begin position="142"/>
        <end position="151"/>
    </location>
</feature>
<dbReference type="PANTHER" id="PTHR15654">
    <property type="entry name" value="COILED-COIL DOMAIN-CONTAINING PROTEIN 113-RELATED"/>
    <property type="match status" value="1"/>
</dbReference>
<dbReference type="AlphaFoldDB" id="G0TYN2"/>
<proteinExistence type="inferred from homology"/>
<dbReference type="EMBL" id="HE573023">
    <property type="protein sequence ID" value="CCC49079.1"/>
    <property type="molecule type" value="Genomic_DNA"/>
</dbReference>
<feature type="domain" description="CCDC113/CCDC96 coiled-coil" evidence="9">
    <location>
        <begin position="248"/>
        <end position="348"/>
    </location>
</feature>
<evidence type="ECO:0000259" key="9">
    <source>
        <dbReference type="Pfam" id="PF13870"/>
    </source>
</evidence>
<name>G0TYN2_TRYVY</name>
<reference evidence="10" key="1">
    <citation type="journal article" date="2012" name="Proc. Natl. Acad. Sci. U.S.A.">
        <title>Antigenic diversity is generated by distinct evolutionary mechanisms in African trypanosome species.</title>
        <authorList>
            <person name="Jackson A.P."/>
            <person name="Berry A."/>
            <person name="Aslett M."/>
            <person name="Allison H.C."/>
            <person name="Burton P."/>
            <person name="Vavrova-Anderson J."/>
            <person name="Brown R."/>
            <person name="Browne H."/>
            <person name="Corton N."/>
            <person name="Hauser H."/>
            <person name="Gamble J."/>
            <person name="Gilderthorp R."/>
            <person name="Marcello L."/>
            <person name="McQuillan J."/>
            <person name="Otto T.D."/>
            <person name="Quail M.A."/>
            <person name="Sanders M.J."/>
            <person name="van Tonder A."/>
            <person name="Ginger M.L."/>
            <person name="Field M.C."/>
            <person name="Barry J.D."/>
            <person name="Hertz-Fowler C."/>
            <person name="Berriman M."/>
        </authorList>
    </citation>
    <scope>NUCLEOTIDE SEQUENCE</scope>
    <source>
        <strain evidence="10">Y486</strain>
    </source>
</reference>
<evidence type="ECO:0000256" key="7">
    <source>
        <dbReference type="SAM" id="Coils"/>
    </source>
</evidence>
<dbReference type="GO" id="GO:0005930">
    <property type="term" value="C:axoneme"/>
    <property type="evidence" value="ECO:0007669"/>
    <property type="project" value="TreeGrafter"/>
</dbReference>
<organism evidence="10">
    <name type="scientific">Trypanosoma vivax (strain Y486)</name>
    <dbReference type="NCBI Taxonomy" id="1055687"/>
    <lineage>
        <taxon>Eukaryota</taxon>
        <taxon>Discoba</taxon>
        <taxon>Euglenozoa</taxon>
        <taxon>Kinetoplastea</taxon>
        <taxon>Metakinetoplastina</taxon>
        <taxon>Trypanosomatida</taxon>
        <taxon>Trypanosomatidae</taxon>
        <taxon>Trypanosoma</taxon>
        <taxon>Duttonella</taxon>
    </lineage>
</organism>
<evidence type="ECO:0000256" key="5">
    <source>
        <dbReference type="ARBA" id="ARBA00044506"/>
    </source>
</evidence>
<feature type="coiled-coil region" evidence="7">
    <location>
        <begin position="166"/>
        <end position="200"/>
    </location>
</feature>
<dbReference type="InterPro" id="IPR051885">
    <property type="entry name" value="CC_CF"/>
</dbReference>
<feature type="region of interest" description="Disordered" evidence="8">
    <location>
        <begin position="101"/>
        <end position="160"/>
    </location>
</feature>
<protein>
    <recommendedName>
        <fullName evidence="6">Cilia- and flagella-associated protein 263</fullName>
    </recommendedName>
</protein>
<feature type="coiled-coil region" evidence="7">
    <location>
        <begin position="254"/>
        <end position="352"/>
    </location>
</feature>
<dbReference type="GO" id="GO:0060271">
    <property type="term" value="P:cilium assembly"/>
    <property type="evidence" value="ECO:0007669"/>
    <property type="project" value="TreeGrafter"/>
</dbReference>
<comment type="similarity">
    <text evidence="5">Belongs to the CFAP263 family.</text>
</comment>
<comment type="subcellular location">
    <subcellularLocation>
        <location evidence="1">Cell projection</location>
        <location evidence="1">Cilium</location>
    </subcellularLocation>
</comment>
<dbReference type="Pfam" id="PF13870">
    <property type="entry name" value="CCDC113_CCDC96_CC"/>
    <property type="match status" value="1"/>
</dbReference>
<keyword evidence="2" id="KW-0970">Cilium biogenesis/degradation</keyword>
<evidence type="ECO:0000256" key="8">
    <source>
        <dbReference type="SAM" id="MobiDB-lite"/>
    </source>
</evidence>
<evidence type="ECO:0000256" key="4">
    <source>
        <dbReference type="ARBA" id="ARBA00023273"/>
    </source>
</evidence>
<keyword evidence="3 7" id="KW-0175">Coiled coil</keyword>
<feature type="region of interest" description="Disordered" evidence="8">
    <location>
        <begin position="407"/>
        <end position="427"/>
    </location>
</feature>
<keyword evidence="4" id="KW-0966">Cell projection</keyword>
<evidence type="ECO:0000256" key="1">
    <source>
        <dbReference type="ARBA" id="ARBA00004138"/>
    </source>
</evidence>
<dbReference type="GO" id="GO:0036064">
    <property type="term" value="C:ciliary basal body"/>
    <property type="evidence" value="ECO:0007669"/>
    <property type="project" value="TreeGrafter"/>
</dbReference>
<evidence type="ECO:0000256" key="2">
    <source>
        <dbReference type="ARBA" id="ARBA00022794"/>
    </source>
</evidence>
<accession>G0TYN2</accession>
<feature type="compositionally biased region" description="Low complexity" evidence="8">
    <location>
        <begin position="116"/>
        <end position="139"/>
    </location>
</feature>
<dbReference type="InterPro" id="IPR025254">
    <property type="entry name" value="CCDC113/CCDC96_CC"/>
</dbReference>
<sequence>MNTEALGGTAGFEFIAGESNEQQLWAEVYTRQFPDEYDFENLSPEDQQELLTELREEVELLDEETCIMQRHAEQLRLVCPSQAQLDTPNNKSLMMFVTGSRAPNSEDKKEAGGFDNVNESSSSSSGGDGAVAASNSAVGTYPSLSGQTTRRGQAYSRKSADAGDSYVMLEDRIAMLTKERERLRQQKEREERDNEHLRELLYATVEEALNRTRELRLETIQFKREVISEVTCTASADDLLRYMANRHKAQSKYLDKLNAQCTAAERSITQYQRHLKQRHAAGEAFHAVDFEQLRIENQQFIERIDRKNLELVELKGTSTRTVQTLNSLMDTLNSLTAEQSRLKKDIENYMAQKAEEYELQKADRNWQRKVEIATGQLNLVKQQIRVLAIATDPLRKRRRLLAHRRAATAARSSSFGPKRGRNQLTNTSQFADISGSIDVRAQGPYLVSGSKSLLRMKQGK</sequence>
<dbReference type="VEuPathDB" id="TriTrypDB:TvY486_0704130"/>
<evidence type="ECO:0000313" key="10">
    <source>
        <dbReference type="EMBL" id="CCC49079.1"/>
    </source>
</evidence>
<dbReference type="PANTHER" id="PTHR15654:SF2">
    <property type="entry name" value="COILED-COIL DOMAIN-CONTAINING PROTEIN 113"/>
    <property type="match status" value="1"/>
</dbReference>
<evidence type="ECO:0000256" key="6">
    <source>
        <dbReference type="ARBA" id="ARBA00044798"/>
    </source>
</evidence>
<evidence type="ECO:0000256" key="3">
    <source>
        <dbReference type="ARBA" id="ARBA00023054"/>
    </source>
</evidence>